<dbReference type="InterPro" id="IPR010499">
    <property type="entry name" value="AraC_E-bd"/>
</dbReference>
<sequence>MMDIMIEKMPAYRIAYIRQIGPYGIQNVQTMEELKEWAKLNHLFNDESIIFGIAQDNPETTRPEDCRYDICIVVSNDYSVIDDYVREGNIVGGKYAVFKIHHTAEAVQQAWIDIFPELLRQRYQLDESRPIIERYMVQMVNNHYCEICLPIY</sequence>
<dbReference type="PANTHER" id="PTHR40055:SF1">
    <property type="entry name" value="TRANSCRIPTIONAL REGULATOR YGIV-RELATED"/>
    <property type="match status" value="1"/>
</dbReference>
<gene>
    <name evidence="2" type="ORF">HNQ80_004150</name>
</gene>
<organism evidence="2 3">
    <name type="scientific">Anaerosolibacter carboniphilus</name>
    <dbReference type="NCBI Taxonomy" id="1417629"/>
    <lineage>
        <taxon>Bacteria</taxon>
        <taxon>Bacillati</taxon>
        <taxon>Bacillota</taxon>
        <taxon>Clostridia</taxon>
        <taxon>Peptostreptococcales</taxon>
        <taxon>Thermotaleaceae</taxon>
        <taxon>Anaerosolibacter</taxon>
    </lineage>
</organism>
<reference evidence="2 3" key="1">
    <citation type="submission" date="2020-08" db="EMBL/GenBank/DDBJ databases">
        <title>Genomic Encyclopedia of Type Strains, Phase IV (KMG-IV): sequencing the most valuable type-strain genomes for metagenomic binning, comparative biology and taxonomic classification.</title>
        <authorList>
            <person name="Goeker M."/>
        </authorList>
    </citation>
    <scope>NUCLEOTIDE SEQUENCE [LARGE SCALE GENOMIC DNA]</scope>
    <source>
        <strain evidence="2 3">DSM 103526</strain>
    </source>
</reference>
<dbReference type="RefSeq" id="WP_330602982.1">
    <property type="nucleotide sequence ID" value="NZ_JACHEN010000031.1"/>
</dbReference>
<dbReference type="SUPFAM" id="SSF55136">
    <property type="entry name" value="Probable bacterial effector-binding domain"/>
    <property type="match status" value="1"/>
</dbReference>
<feature type="domain" description="AraC effector-binding" evidence="1">
    <location>
        <begin position="2"/>
        <end position="152"/>
    </location>
</feature>
<name>A0A841KXD2_9FIRM</name>
<accession>A0A841KXD2</accession>
<keyword evidence="3" id="KW-1185">Reference proteome</keyword>
<dbReference type="Gene3D" id="3.20.80.10">
    <property type="entry name" value="Regulatory factor, effector binding domain"/>
    <property type="match status" value="1"/>
</dbReference>
<protein>
    <submittedName>
        <fullName evidence="2">DNA gyrase inhibitor GyrI</fullName>
    </submittedName>
</protein>
<dbReference type="InterPro" id="IPR029442">
    <property type="entry name" value="GyrI-like"/>
</dbReference>
<dbReference type="InterPro" id="IPR050908">
    <property type="entry name" value="SmbC-like"/>
</dbReference>
<comment type="caution">
    <text evidence="2">The sequence shown here is derived from an EMBL/GenBank/DDBJ whole genome shotgun (WGS) entry which is preliminary data.</text>
</comment>
<dbReference type="SMART" id="SM00871">
    <property type="entry name" value="AraC_E_bind"/>
    <property type="match status" value="1"/>
</dbReference>
<evidence type="ECO:0000313" key="2">
    <source>
        <dbReference type="EMBL" id="MBB6218013.1"/>
    </source>
</evidence>
<dbReference type="Pfam" id="PF06445">
    <property type="entry name" value="GyrI-like"/>
    <property type="match status" value="1"/>
</dbReference>
<evidence type="ECO:0000313" key="3">
    <source>
        <dbReference type="Proteomes" id="UP000579281"/>
    </source>
</evidence>
<dbReference type="EMBL" id="JACHEN010000031">
    <property type="protein sequence ID" value="MBB6218013.1"/>
    <property type="molecule type" value="Genomic_DNA"/>
</dbReference>
<evidence type="ECO:0000259" key="1">
    <source>
        <dbReference type="SMART" id="SM00871"/>
    </source>
</evidence>
<dbReference type="InterPro" id="IPR011256">
    <property type="entry name" value="Reg_factor_effector_dom_sf"/>
</dbReference>
<proteinExistence type="predicted"/>
<dbReference type="Proteomes" id="UP000579281">
    <property type="component" value="Unassembled WGS sequence"/>
</dbReference>
<dbReference type="PANTHER" id="PTHR40055">
    <property type="entry name" value="TRANSCRIPTIONAL REGULATOR YGIV-RELATED"/>
    <property type="match status" value="1"/>
</dbReference>
<dbReference type="AlphaFoldDB" id="A0A841KXD2"/>